<name>A0A7S4FAE7_CHRCT</name>
<proteinExistence type="predicted"/>
<gene>
    <name evidence="2" type="ORF">PCAR00345_LOCUS35596</name>
</gene>
<protein>
    <submittedName>
        <fullName evidence="2">Uncharacterized protein</fullName>
    </submittedName>
</protein>
<reference evidence="2" key="1">
    <citation type="submission" date="2021-01" db="EMBL/GenBank/DDBJ databases">
        <authorList>
            <person name="Corre E."/>
            <person name="Pelletier E."/>
            <person name="Niang G."/>
            <person name="Scheremetjew M."/>
            <person name="Finn R."/>
            <person name="Kale V."/>
            <person name="Holt S."/>
            <person name="Cochrane G."/>
            <person name="Meng A."/>
            <person name="Brown T."/>
            <person name="Cohen L."/>
        </authorList>
    </citation>
    <scope>NUCLEOTIDE SEQUENCE</scope>
    <source>
        <strain evidence="2">CCMP645</strain>
    </source>
</reference>
<evidence type="ECO:0000313" key="2">
    <source>
        <dbReference type="EMBL" id="CAE0782893.1"/>
    </source>
</evidence>
<dbReference type="AlphaFoldDB" id="A0A7S4FAE7"/>
<sequence>MTDILEGLRDALLHLPFEVLLFGSGVGSLKQYSRSHSLRPSMTAGHVVLCCEGQLHEPKMQLLVQLREGFKLNGPVPVEGAWAWAADEVLAFDRDSLITWEEIGTLSPDTPVLLRPVDPSSQGIMEQDCHVYILLRFDLTKSTLNFTGWPSNPLNCLEEHVKKLAATSGQQLLNLLCMPPDVEWSNNMEFLCRLAARRCDAIECVIDEQRFNKEELQGARDWIMSTLIDRIWLPSYAERRKESADRLKGLVANSPAMKKTRQVRPQDAPVTPGQERDSSTPVEAQPVNGTEWKPQVGVDALYKDGTEGKERIVRVTAYNDGTELYQIEWYRHTTAELLLHEFSSRKCTPPLAHGTKFIFAKTNELVKVSKCYEDGAGGYGVEIQVERHTPAERLRCPEKMC</sequence>
<accession>A0A7S4FAE7</accession>
<evidence type="ECO:0000256" key="1">
    <source>
        <dbReference type="SAM" id="MobiDB-lite"/>
    </source>
</evidence>
<dbReference type="EMBL" id="HBIZ01055924">
    <property type="protein sequence ID" value="CAE0782893.1"/>
    <property type="molecule type" value="Transcribed_RNA"/>
</dbReference>
<organism evidence="2">
    <name type="scientific">Chrysotila carterae</name>
    <name type="common">Marine alga</name>
    <name type="synonym">Syracosphaera carterae</name>
    <dbReference type="NCBI Taxonomy" id="13221"/>
    <lineage>
        <taxon>Eukaryota</taxon>
        <taxon>Haptista</taxon>
        <taxon>Haptophyta</taxon>
        <taxon>Prymnesiophyceae</taxon>
        <taxon>Isochrysidales</taxon>
        <taxon>Isochrysidaceae</taxon>
        <taxon>Chrysotila</taxon>
    </lineage>
</organism>
<feature type="region of interest" description="Disordered" evidence="1">
    <location>
        <begin position="250"/>
        <end position="289"/>
    </location>
</feature>